<sequence>MEPELVSEQHLFPPTEGTQKIVPLSILDCTTVRFALTCATWIYDAPDTEVAIRAADPKHLEGSLDHTLASYPQWAGQLFWNTYDPTNSQGHTHRHGRIAIKYGAGRAGGEPGVGFFVVKLPVPVTTLVPSAAERASMNDGAWLIDEQLPSHALLSPELVAFQDNVTHLGVPGVSIQVTQFADGGYAIGIKMCHALADAASLVTFMHDWARVNRAMAANAPVPTLDPVFDPSLLDSCEAGSIDASKPDLTIVERARQLPLHRYDWFLSGGPSCPPPLLPFTQPPPDLDISHDGAHVRGVPCPWHEWDMSVPVRHTILHFSAAEIRAMHVRASAAAEEQRLSKLDALLAHVWTCILRARQLDVDETAFIDVTFGFRPRLGLPPTFLGSPIRLTAIETSASAIAEPATALPHLAQRIRSTLDRFTHSACADILHDLAHEPTAQNIWATFLGRRHTLMTSWTKLGLYNVDFAGRGEAPRYVDAMMPASDGLLQVSESAPGDGKVRGGEEAAEVGDWTRDGASVSLHLRMDVMERLCKDPLLRAYK</sequence>
<evidence type="ECO:0000313" key="2">
    <source>
        <dbReference type="EMBL" id="GHJ84901.1"/>
    </source>
</evidence>
<comment type="caution">
    <text evidence="2">The sequence shown here is derived from an EMBL/GenBank/DDBJ whole genome shotgun (WGS) entry which is preliminary data.</text>
</comment>
<dbReference type="InterPro" id="IPR050317">
    <property type="entry name" value="Plant_Fungal_Acyltransferase"/>
</dbReference>
<dbReference type="PANTHER" id="PTHR31642">
    <property type="entry name" value="TRICHOTHECENE 3-O-ACETYLTRANSFERASE"/>
    <property type="match status" value="1"/>
</dbReference>
<dbReference type="GO" id="GO:0044550">
    <property type="term" value="P:secondary metabolite biosynthetic process"/>
    <property type="evidence" value="ECO:0007669"/>
    <property type="project" value="TreeGrafter"/>
</dbReference>
<dbReference type="AlphaFoldDB" id="A0A8H3TPD7"/>
<dbReference type="OrthoDB" id="444127at2759"/>
<dbReference type="Proteomes" id="UP000620104">
    <property type="component" value="Unassembled WGS sequence"/>
</dbReference>
<evidence type="ECO:0000256" key="1">
    <source>
        <dbReference type="ARBA" id="ARBA00022679"/>
    </source>
</evidence>
<organism evidence="2 3">
    <name type="scientific">Naganishia liquefaciens</name>
    <dbReference type="NCBI Taxonomy" id="104408"/>
    <lineage>
        <taxon>Eukaryota</taxon>
        <taxon>Fungi</taxon>
        <taxon>Dikarya</taxon>
        <taxon>Basidiomycota</taxon>
        <taxon>Agaricomycotina</taxon>
        <taxon>Tremellomycetes</taxon>
        <taxon>Filobasidiales</taxon>
        <taxon>Filobasidiaceae</taxon>
        <taxon>Naganishia</taxon>
    </lineage>
</organism>
<protein>
    <recommendedName>
        <fullName evidence="4">Transferase</fullName>
    </recommendedName>
</protein>
<keyword evidence="3" id="KW-1185">Reference proteome</keyword>
<keyword evidence="1" id="KW-0808">Transferase</keyword>
<evidence type="ECO:0008006" key="4">
    <source>
        <dbReference type="Google" id="ProtNLM"/>
    </source>
</evidence>
<reference evidence="2" key="1">
    <citation type="submission" date="2020-07" db="EMBL/GenBank/DDBJ databases">
        <title>Draft Genome Sequence of a Deep-Sea Yeast, Naganishia (Cryptococcus) liquefaciens strain N6.</title>
        <authorList>
            <person name="Han Y.W."/>
            <person name="Kajitani R."/>
            <person name="Morimoto H."/>
            <person name="Parhat M."/>
            <person name="Tsubouchi H."/>
            <person name="Bakenova O."/>
            <person name="Ogata M."/>
            <person name="Argunhan B."/>
            <person name="Aoki R."/>
            <person name="Kajiwara S."/>
            <person name="Itoh T."/>
            <person name="Iwasaki H."/>
        </authorList>
    </citation>
    <scope>NUCLEOTIDE SEQUENCE</scope>
    <source>
        <strain evidence="2">N6</strain>
    </source>
</reference>
<dbReference type="EMBL" id="BLZA01000009">
    <property type="protein sequence ID" value="GHJ84901.1"/>
    <property type="molecule type" value="Genomic_DNA"/>
</dbReference>
<evidence type="ECO:0000313" key="3">
    <source>
        <dbReference type="Proteomes" id="UP000620104"/>
    </source>
</evidence>
<dbReference type="GO" id="GO:0016747">
    <property type="term" value="F:acyltransferase activity, transferring groups other than amino-acyl groups"/>
    <property type="evidence" value="ECO:0007669"/>
    <property type="project" value="TreeGrafter"/>
</dbReference>
<gene>
    <name evidence="2" type="ORF">NliqN6_1303</name>
</gene>
<accession>A0A8H3TPD7</accession>
<dbReference type="Gene3D" id="3.30.559.10">
    <property type="entry name" value="Chloramphenicol acetyltransferase-like domain"/>
    <property type="match status" value="2"/>
</dbReference>
<dbReference type="Pfam" id="PF02458">
    <property type="entry name" value="Transferase"/>
    <property type="match status" value="2"/>
</dbReference>
<proteinExistence type="predicted"/>
<dbReference type="PANTHER" id="PTHR31642:SF310">
    <property type="entry name" value="FATTY ALCOHOL:CAFFEOYL-COA ACYLTRANSFERASE"/>
    <property type="match status" value="1"/>
</dbReference>
<dbReference type="InterPro" id="IPR023213">
    <property type="entry name" value="CAT-like_dom_sf"/>
</dbReference>
<name>A0A8H3TPD7_9TREE</name>